<accession>A0ABQ6SMC6</accession>
<evidence type="ECO:0000313" key="2">
    <source>
        <dbReference type="Proteomes" id="UP000324828"/>
    </source>
</evidence>
<name>A0ABQ6SMC6_9PAST</name>
<keyword evidence="2" id="KW-1185">Reference proteome</keyword>
<reference evidence="1 2" key="1">
    <citation type="submission" date="2019-09" db="EMBL/GenBank/DDBJ databases">
        <title>Haemophilus seminale sp. nov., isolated from human semen.</title>
        <authorList>
            <person name="Zheng M."/>
        </authorList>
    </citation>
    <scope>NUCLEOTIDE SEQUENCE [LARGE SCALE GENOMIC DNA]</scope>
    <source>
        <strain evidence="1 2">SZY H2</strain>
    </source>
</reference>
<protein>
    <submittedName>
        <fullName evidence="1">Uncharacterized protein</fullName>
    </submittedName>
</protein>
<organism evidence="1 2">
    <name type="scientific">Haemophilus seminalis</name>
    <dbReference type="NCBI Taxonomy" id="2582921"/>
    <lineage>
        <taxon>Bacteria</taxon>
        <taxon>Pseudomonadati</taxon>
        <taxon>Pseudomonadota</taxon>
        <taxon>Gammaproteobacteria</taxon>
        <taxon>Pasteurellales</taxon>
        <taxon>Pasteurellaceae</taxon>
        <taxon>Haemophilus</taxon>
    </lineage>
</organism>
<sequence>MGFYDELADTAKTLLTEFGVPCSIEQNITSDYNVKTGEATRRKRRLLGVCIFNQLTYDFPQFQSSGVLKGEASLVQQGDVSITLSLSSPLSREELLLSVLLVNGERWQIVNCQPLKPSGMTIYYKLQARLVNG</sequence>
<proteinExistence type="predicted"/>
<dbReference type="Proteomes" id="UP000324828">
    <property type="component" value="Unassembled WGS sequence"/>
</dbReference>
<dbReference type="RefSeq" id="WP_139990107.1">
    <property type="nucleotide sequence ID" value="NZ_VCED01000005.1"/>
</dbReference>
<gene>
    <name evidence="1" type="ORF">F2S80_02400</name>
</gene>
<comment type="caution">
    <text evidence="1">The sequence shown here is derived from an EMBL/GenBank/DDBJ whole genome shotgun (WGS) entry which is preliminary data.</text>
</comment>
<dbReference type="EMBL" id="VXDF01000002">
    <property type="protein sequence ID" value="KAA5523599.1"/>
    <property type="molecule type" value="Genomic_DNA"/>
</dbReference>
<evidence type="ECO:0000313" key="1">
    <source>
        <dbReference type="EMBL" id="KAA5523599.1"/>
    </source>
</evidence>